<feature type="domain" description="Serine acetyltransferase N-terminal" evidence="8">
    <location>
        <begin position="86"/>
        <end position="190"/>
    </location>
</feature>
<dbReference type="NCBIfam" id="NF041874">
    <property type="entry name" value="EPS_EpsC"/>
    <property type="match status" value="1"/>
</dbReference>
<evidence type="ECO:0000256" key="1">
    <source>
        <dbReference type="ARBA" id="ARBA00004876"/>
    </source>
</evidence>
<dbReference type="OrthoDB" id="25818at2759"/>
<feature type="compositionally biased region" description="Polar residues" evidence="7">
    <location>
        <begin position="14"/>
        <end position="26"/>
    </location>
</feature>
<feature type="region of interest" description="Disordered" evidence="7">
    <location>
        <begin position="1"/>
        <end position="26"/>
    </location>
</feature>
<name>A0A2V3IVJ9_9FLOR</name>
<comment type="caution">
    <text evidence="9">The sequence shown here is derived from an EMBL/GenBank/DDBJ whole genome shotgun (WGS) entry which is preliminary data.</text>
</comment>
<dbReference type="EMBL" id="NBIV01000044">
    <property type="protein sequence ID" value="PXF46113.1"/>
    <property type="molecule type" value="Genomic_DNA"/>
</dbReference>
<dbReference type="InterPro" id="IPR053376">
    <property type="entry name" value="Serine_acetyltransferase"/>
</dbReference>
<dbReference type="InterPro" id="IPR010493">
    <property type="entry name" value="Ser_AcTrfase_N"/>
</dbReference>
<evidence type="ECO:0000313" key="9">
    <source>
        <dbReference type="EMBL" id="PXF46113.1"/>
    </source>
</evidence>
<keyword evidence="10" id="KW-1185">Reference proteome</keyword>
<dbReference type="PANTHER" id="PTHR42811">
    <property type="entry name" value="SERINE ACETYLTRANSFERASE"/>
    <property type="match status" value="1"/>
</dbReference>
<comment type="similarity">
    <text evidence="2">Belongs to the transferase hexapeptide repeat family.</text>
</comment>
<dbReference type="InterPro" id="IPR005881">
    <property type="entry name" value="Ser_O-AcTrfase"/>
</dbReference>
<dbReference type="UniPathway" id="UPA00136">
    <property type="reaction ID" value="UER00199"/>
</dbReference>
<dbReference type="Proteomes" id="UP000247409">
    <property type="component" value="Unassembled WGS sequence"/>
</dbReference>
<dbReference type="Gene3D" id="1.10.3130.10">
    <property type="entry name" value="serine acetyltransferase, domain 1"/>
    <property type="match status" value="1"/>
</dbReference>
<dbReference type="InterPro" id="IPR001451">
    <property type="entry name" value="Hexapep"/>
</dbReference>
<evidence type="ECO:0000256" key="3">
    <source>
        <dbReference type="ARBA" id="ARBA00013266"/>
    </source>
</evidence>
<evidence type="ECO:0000256" key="5">
    <source>
        <dbReference type="ARBA" id="ARBA00022679"/>
    </source>
</evidence>
<reference evidence="9 10" key="1">
    <citation type="journal article" date="2018" name="Mol. Biol. Evol.">
        <title>Analysis of the draft genome of the red seaweed Gracilariopsis chorda provides insights into genome size evolution in Rhodophyta.</title>
        <authorList>
            <person name="Lee J."/>
            <person name="Yang E.C."/>
            <person name="Graf L."/>
            <person name="Yang J.H."/>
            <person name="Qiu H."/>
            <person name="Zel Zion U."/>
            <person name="Chan C.X."/>
            <person name="Stephens T.G."/>
            <person name="Weber A.P.M."/>
            <person name="Boo G.H."/>
            <person name="Boo S.M."/>
            <person name="Kim K.M."/>
            <person name="Shin Y."/>
            <person name="Jung M."/>
            <person name="Lee S.J."/>
            <person name="Yim H.S."/>
            <person name="Lee J.H."/>
            <person name="Bhattacharya D."/>
            <person name="Yoon H.S."/>
        </authorList>
    </citation>
    <scope>NUCLEOTIDE SEQUENCE [LARGE SCALE GENOMIC DNA]</scope>
    <source>
        <strain evidence="9 10">SKKU-2015</strain>
        <tissue evidence="9">Whole body</tissue>
    </source>
</reference>
<gene>
    <name evidence="9" type="ORF">BWQ96_04119</name>
</gene>
<keyword evidence="4" id="KW-0028">Amino-acid biosynthesis</keyword>
<dbReference type="Pfam" id="PF06426">
    <property type="entry name" value="SATase_N"/>
    <property type="match status" value="1"/>
</dbReference>
<dbReference type="Gene3D" id="2.160.10.10">
    <property type="entry name" value="Hexapeptide repeat proteins"/>
    <property type="match status" value="1"/>
</dbReference>
<organism evidence="9 10">
    <name type="scientific">Gracilariopsis chorda</name>
    <dbReference type="NCBI Taxonomy" id="448386"/>
    <lineage>
        <taxon>Eukaryota</taxon>
        <taxon>Rhodophyta</taxon>
        <taxon>Florideophyceae</taxon>
        <taxon>Rhodymeniophycidae</taxon>
        <taxon>Gracilariales</taxon>
        <taxon>Gracilariaceae</taxon>
        <taxon>Gracilariopsis</taxon>
    </lineage>
</organism>
<evidence type="ECO:0000256" key="4">
    <source>
        <dbReference type="ARBA" id="ARBA00022605"/>
    </source>
</evidence>
<comment type="pathway">
    <text evidence="1">Amino-acid biosynthesis; L-cysteine biosynthesis; L-cysteine from L-serine: step 1/2.</text>
</comment>
<dbReference type="InterPro" id="IPR011004">
    <property type="entry name" value="Trimer_LpxA-like_sf"/>
</dbReference>
<evidence type="ECO:0000259" key="8">
    <source>
        <dbReference type="SMART" id="SM00971"/>
    </source>
</evidence>
<proteinExistence type="inferred from homology"/>
<dbReference type="InterPro" id="IPR042122">
    <property type="entry name" value="Ser_AcTrfase_N_sf"/>
</dbReference>
<dbReference type="GO" id="GO:0009001">
    <property type="term" value="F:serine O-acetyltransferase activity"/>
    <property type="evidence" value="ECO:0007669"/>
    <property type="project" value="UniProtKB-EC"/>
</dbReference>
<dbReference type="GO" id="GO:0005737">
    <property type="term" value="C:cytoplasm"/>
    <property type="evidence" value="ECO:0007669"/>
    <property type="project" value="InterPro"/>
</dbReference>
<sequence>MTRTPAFATPTPVLPQSQATPSINSRARVSRRFRPTTRATLDLTSHNLAKNVAKPLRASSPTSKSRYISRLRRALETRCAQAEDAFWSAMQEEARLAAESEPLLASFLFATVLNHASLHQALAFHLANKLASPAMPSTILMRVFMDAMSDCDQFCDNVRKDLLAVMERDPACTRFIDALLYFKGFHALQAHRVAHTLWKQGRAPLAYHLQSQVSKELQVDIHPAARIGTGVFVDHATGIVIGETAVIGNNCSFLHHVTLGGTGKMHGDRHPKLGDGVLVGAGATLLGNLTVGDGAQIGACSLVLEDVPAHSTVVGVPAKVVSRQGVAVPALDMKHERCLPGCTDESHGHAIEGSISKQVDEAIRDRVIAQDVL</sequence>
<evidence type="ECO:0000256" key="2">
    <source>
        <dbReference type="ARBA" id="ARBA00007274"/>
    </source>
</evidence>
<dbReference type="NCBIfam" id="TIGR01172">
    <property type="entry name" value="cysE"/>
    <property type="match status" value="1"/>
</dbReference>
<dbReference type="SMART" id="SM00971">
    <property type="entry name" value="SATase_N"/>
    <property type="match status" value="1"/>
</dbReference>
<accession>A0A2V3IVJ9</accession>
<protein>
    <recommendedName>
        <fullName evidence="3">serine O-acetyltransferase</fullName>
        <ecNumber evidence="3">2.3.1.30</ecNumber>
    </recommendedName>
</protein>
<dbReference type="SUPFAM" id="SSF51161">
    <property type="entry name" value="Trimeric LpxA-like enzymes"/>
    <property type="match status" value="1"/>
</dbReference>
<evidence type="ECO:0000313" key="10">
    <source>
        <dbReference type="Proteomes" id="UP000247409"/>
    </source>
</evidence>
<dbReference type="InterPro" id="IPR018357">
    <property type="entry name" value="Hexapep_transf_CS"/>
</dbReference>
<keyword evidence="5 9" id="KW-0808">Transferase</keyword>
<dbReference type="CDD" id="cd03354">
    <property type="entry name" value="LbH_SAT"/>
    <property type="match status" value="1"/>
</dbReference>
<dbReference type="InterPro" id="IPR045304">
    <property type="entry name" value="LbH_SAT"/>
</dbReference>
<evidence type="ECO:0000256" key="7">
    <source>
        <dbReference type="SAM" id="MobiDB-lite"/>
    </source>
</evidence>
<dbReference type="STRING" id="448386.A0A2V3IVJ9"/>
<dbReference type="GO" id="GO:0006535">
    <property type="term" value="P:cysteine biosynthetic process from serine"/>
    <property type="evidence" value="ECO:0007669"/>
    <property type="project" value="InterPro"/>
</dbReference>
<dbReference type="FunFam" id="2.160.10.10:FF:000002">
    <property type="entry name" value="Serine acetyltransferase"/>
    <property type="match status" value="1"/>
</dbReference>
<dbReference type="Pfam" id="PF00132">
    <property type="entry name" value="Hexapep"/>
    <property type="match status" value="1"/>
</dbReference>
<dbReference type="PROSITE" id="PS00101">
    <property type="entry name" value="HEXAPEP_TRANSFERASES"/>
    <property type="match status" value="1"/>
</dbReference>
<dbReference type="EC" id="2.3.1.30" evidence="3"/>
<dbReference type="AlphaFoldDB" id="A0A2V3IVJ9"/>
<evidence type="ECO:0000256" key="6">
    <source>
        <dbReference type="ARBA" id="ARBA00023315"/>
    </source>
</evidence>
<keyword evidence="6" id="KW-0012">Acyltransferase</keyword>